<keyword evidence="15" id="KW-1185">Reference proteome</keyword>
<protein>
    <submittedName>
        <fullName evidence="14">TonB-dependent receptor</fullName>
    </submittedName>
</protein>
<name>A0ABT2W151_9FLAO</name>
<evidence type="ECO:0000256" key="9">
    <source>
        <dbReference type="ARBA" id="ARBA00023237"/>
    </source>
</evidence>
<dbReference type="EMBL" id="JAOTEN010000003">
    <property type="protein sequence ID" value="MCU7614942.1"/>
    <property type="molecule type" value="Genomic_DNA"/>
</dbReference>
<keyword evidence="7 10" id="KW-0472">Membrane</keyword>
<evidence type="ECO:0000256" key="11">
    <source>
        <dbReference type="RuleBase" id="RU003357"/>
    </source>
</evidence>
<evidence type="ECO:0000256" key="2">
    <source>
        <dbReference type="ARBA" id="ARBA00022448"/>
    </source>
</evidence>
<keyword evidence="5" id="KW-0732">Signal</keyword>
<dbReference type="Proteomes" id="UP001208114">
    <property type="component" value="Unassembled WGS sequence"/>
</dbReference>
<dbReference type="Gene3D" id="2.40.170.20">
    <property type="entry name" value="TonB-dependent receptor, beta-barrel domain"/>
    <property type="match status" value="1"/>
</dbReference>
<evidence type="ECO:0000256" key="8">
    <source>
        <dbReference type="ARBA" id="ARBA00023170"/>
    </source>
</evidence>
<dbReference type="Gene3D" id="2.170.130.10">
    <property type="entry name" value="TonB-dependent receptor, plug domain"/>
    <property type="match status" value="1"/>
</dbReference>
<keyword evidence="9 10" id="KW-0998">Cell outer membrane</keyword>
<dbReference type="RefSeq" id="WP_262990964.1">
    <property type="nucleotide sequence ID" value="NZ_JAOTEN010000003.1"/>
</dbReference>
<keyword evidence="6 11" id="KW-0798">TonB box</keyword>
<comment type="similarity">
    <text evidence="10 11">Belongs to the TonB-dependent receptor family.</text>
</comment>
<keyword evidence="2 10" id="KW-0813">Transport</keyword>
<evidence type="ECO:0000256" key="1">
    <source>
        <dbReference type="ARBA" id="ARBA00004571"/>
    </source>
</evidence>
<proteinExistence type="inferred from homology"/>
<evidence type="ECO:0000256" key="5">
    <source>
        <dbReference type="ARBA" id="ARBA00022729"/>
    </source>
</evidence>
<reference evidence="15" key="1">
    <citation type="submission" date="2023-07" db="EMBL/GenBank/DDBJ databases">
        <title>Chryseobacterium sp. GMJ5 Genome sequencing and assembly.</title>
        <authorList>
            <person name="Jung Y."/>
        </authorList>
    </citation>
    <scope>NUCLEOTIDE SEQUENCE [LARGE SCALE GENOMIC DNA]</scope>
    <source>
        <strain evidence="15">GMJ5</strain>
    </source>
</reference>
<accession>A0ABT2W151</accession>
<dbReference type="Pfam" id="PF07715">
    <property type="entry name" value="Plug"/>
    <property type="match status" value="1"/>
</dbReference>
<dbReference type="Pfam" id="PF00593">
    <property type="entry name" value="TonB_dep_Rec_b-barrel"/>
    <property type="match status" value="1"/>
</dbReference>
<evidence type="ECO:0000256" key="6">
    <source>
        <dbReference type="ARBA" id="ARBA00023077"/>
    </source>
</evidence>
<dbReference type="PANTHER" id="PTHR30069:SF29">
    <property type="entry name" value="HEMOGLOBIN AND HEMOGLOBIN-HAPTOGLOBIN-BINDING PROTEIN 1-RELATED"/>
    <property type="match status" value="1"/>
</dbReference>
<evidence type="ECO:0000256" key="10">
    <source>
        <dbReference type="PROSITE-ProRule" id="PRU01360"/>
    </source>
</evidence>
<evidence type="ECO:0000259" key="12">
    <source>
        <dbReference type="Pfam" id="PF00593"/>
    </source>
</evidence>
<dbReference type="SUPFAM" id="SSF56935">
    <property type="entry name" value="Porins"/>
    <property type="match status" value="1"/>
</dbReference>
<evidence type="ECO:0000259" key="13">
    <source>
        <dbReference type="Pfam" id="PF07715"/>
    </source>
</evidence>
<keyword evidence="4 10" id="KW-0812">Transmembrane</keyword>
<gene>
    <name evidence="14" type="ORF">N0B16_10880</name>
</gene>
<dbReference type="InterPro" id="IPR012910">
    <property type="entry name" value="Plug_dom"/>
</dbReference>
<evidence type="ECO:0000256" key="7">
    <source>
        <dbReference type="ARBA" id="ARBA00023136"/>
    </source>
</evidence>
<comment type="caution">
    <text evidence="14">The sequence shown here is derived from an EMBL/GenBank/DDBJ whole genome shotgun (WGS) entry which is preliminary data.</text>
</comment>
<sequence>MIRFYCATFICLASLAFSQKKDSVVSIPEVQIDAYQKPAAFISSTKSAAVVSESLLHQNTPERMLESMNQIAGVRMEERSPGSYRISVRGSTLRSPFGVRNIKVYLDDFIVSDASGNTYFNVISPELIDRIEIFKGPESGDFGAVTGGTVLLQTANSEKLSANLSTGSYGMFNESINFSKQLGKHFFQIFQNYYRTDSYREQSAVERKQIFIKDHFHYSKKTDLKAMVVVSDLDYETPGGLTLAQMQSNRKQARPSTTAVPGAIEQDAGIRNKMILAGISHHIDLTPGLSHFIMIQGSYVDFENPFITNFENRFERNFAVRTHFNYKKDWQNLMAEWRFGFEGGTQSVFIKNFDNNKGTEGKPQNFDRLKYTSGFYFLSQRLNFNEKLFTDISVSLNAASYQFERVFPNSQYGNKTFKNQWLPNVGITYLFAKGFSLRGKIGKGNSAPTNEEIRSSSQEFNINLDPESGWNKEIGIRKQFGNFIFTEANYFDFRMKDAIVRRQNEAGQEYFVNSGETVQKGVEVLLESKNFNLKNDFLSFFKFRFSGSFYHFKFNNYRQNADDFSGNDITGVPRTTINSLLNFTFFKKLSVEYSHFYTSKLPLNDANSVWSESSIVGNIQFRVSVDFEKSRFYLSLQIQNVYNTEYVSGFDINAFGNRYYNPAAKRNFVFGVKTEF</sequence>
<dbReference type="InterPro" id="IPR037066">
    <property type="entry name" value="Plug_dom_sf"/>
</dbReference>
<dbReference type="PANTHER" id="PTHR30069">
    <property type="entry name" value="TONB-DEPENDENT OUTER MEMBRANE RECEPTOR"/>
    <property type="match status" value="1"/>
</dbReference>
<evidence type="ECO:0000313" key="14">
    <source>
        <dbReference type="EMBL" id="MCU7614942.1"/>
    </source>
</evidence>
<organism evidence="14 15">
    <name type="scientific">Chryseobacterium gilvum</name>
    <dbReference type="NCBI Taxonomy" id="2976534"/>
    <lineage>
        <taxon>Bacteria</taxon>
        <taxon>Pseudomonadati</taxon>
        <taxon>Bacteroidota</taxon>
        <taxon>Flavobacteriia</taxon>
        <taxon>Flavobacteriales</taxon>
        <taxon>Weeksellaceae</taxon>
        <taxon>Chryseobacterium group</taxon>
        <taxon>Chryseobacterium</taxon>
    </lineage>
</organism>
<feature type="domain" description="TonB-dependent receptor-like beta-barrel" evidence="12">
    <location>
        <begin position="285"/>
        <end position="641"/>
    </location>
</feature>
<evidence type="ECO:0000313" key="15">
    <source>
        <dbReference type="Proteomes" id="UP001208114"/>
    </source>
</evidence>
<evidence type="ECO:0000256" key="3">
    <source>
        <dbReference type="ARBA" id="ARBA00022452"/>
    </source>
</evidence>
<dbReference type="InterPro" id="IPR036942">
    <property type="entry name" value="Beta-barrel_TonB_sf"/>
</dbReference>
<feature type="domain" description="TonB-dependent receptor plug" evidence="13">
    <location>
        <begin position="44"/>
        <end position="148"/>
    </location>
</feature>
<evidence type="ECO:0000256" key="4">
    <source>
        <dbReference type="ARBA" id="ARBA00022692"/>
    </source>
</evidence>
<dbReference type="PROSITE" id="PS52016">
    <property type="entry name" value="TONB_DEPENDENT_REC_3"/>
    <property type="match status" value="1"/>
</dbReference>
<keyword evidence="8 14" id="KW-0675">Receptor</keyword>
<keyword evidence="3 10" id="KW-1134">Transmembrane beta strand</keyword>
<comment type="subcellular location">
    <subcellularLocation>
        <location evidence="1 10">Cell outer membrane</location>
        <topology evidence="1 10">Multi-pass membrane protein</topology>
    </subcellularLocation>
</comment>
<dbReference type="InterPro" id="IPR000531">
    <property type="entry name" value="Beta-barrel_TonB"/>
</dbReference>
<dbReference type="InterPro" id="IPR039426">
    <property type="entry name" value="TonB-dep_rcpt-like"/>
</dbReference>